<protein>
    <submittedName>
        <fullName evidence="1">Uncharacterized protein</fullName>
    </submittedName>
</protein>
<gene>
    <name evidence="1" type="ORF">MRATA1EN1_LOCUS31166</name>
</gene>
<reference evidence="1" key="1">
    <citation type="submission" date="2023-04" db="EMBL/GenBank/DDBJ databases">
        <authorList>
            <consortium name="ELIXIR-Norway"/>
        </authorList>
    </citation>
    <scope>NUCLEOTIDE SEQUENCE [LARGE SCALE GENOMIC DNA]</scope>
</reference>
<sequence length="185" mass="21064">MIRTRVRLPKASSVSNKHLRRTVRSTAFLCQTPPTVAAFASSYSSRISRPPYVVPSHPYSSTRWHPYHSWGLCQARLSAATDRACLVQSRSCAYPLHNRRRTVLPVISKDEHGRQRLKKFADVLPFNLLAEHVSIFRCTYPLDVRFYAFLPTYLSHSHRLYNRSSLVPACVSKPAPSTPPLFSDP</sequence>
<proteinExistence type="predicted"/>
<dbReference type="EMBL" id="CATKSN020000385">
    <property type="protein sequence ID" value="CAI9149548.1"/>
    <property type="molecule type" value="Genomic_DNA"/>
</dbReference>
<keyword evidence="2" id="KW-1185">Reference proteome</keyword>
<accession>A0ABN8XL29</accession>
<dbReference type="Proteomes" id="UP001176941">
    <property type="component" value="Unassembled WGS sequence"/>
</dbReference>
<organism evidence="1 2">
    <name type="scientific">Rangifer tarandus platyrhynchus</name>
    <name type="common">Svalbard reindeer</name>
    <dbReference type="NCBI Taxonomy" id="3082113"/>
    <lineage>
        <taxon>Eukaryota</taxon>
        <taxon>Metazoa</taxon>
        <taxon>Chordata</taxon>
        <taxon>Craniata</taxon>
        <taxon>Vertebrata</taxon>
        <taxon>Euteleostomi</taxon>
        <taxon>Mammalia</taxon>
        <taxon>Eutheria</taxon>
        <taxon>Laurasiatheria</taxon>
        <taxon>Artiodactyla</taxon>
        <taxon>Ruminantia</taxon>
        <taxon>Pecora</taxon>
        <taxon>Cervidae</taxon>
        <taxon>Odocoileinae</taxon>
        <taxon>Rangifer</taxon>
    </lineage>
</organism>
<evidence type="ECO:0000313" key="2">
    <source>
        <dbReference type="Proteomes" id="UP001176941"/>
    </source>
</evidence>
<comment type="caution">
    <text evidence="1">The sequence shown here is derived from an EMBL/GenBank/DDBJ whole genome shotgun (WGS) entry which is preliminary data.</text>
</comment>
<name>A0ABN8XL29_RANTA</name>
<evidence type="ECO:0000313" key="1">
    <source>
        <dbReference type="EMBL" id="CAI9149548.1"/>
    </source>
</evidence>